<dbReference type="Proteomes" id="UP000199242">
    <property type="component" value="Unassembled WGS sequence"/>
</dbReference>
<protein>
    <submittedName>
        <fullName evidence="4">Transposase</fullName>
    </submittedName>
</protein>
<dbReference type="NCBIfam" id="NF033542">
    <property type="entry name" value="transpos_IS110"/>
    <property type="match status" value="1"/>
</dbReference>
<evidence type="ECO:0000259" key="3">
    <source>
        <dbReference type="Pfam" id="PF02371"/>
    </source>
</evidence>
<gene>
    <name evidence="4" type="ORF">SAMN05216273_11778</name>
</gene>
<keyword evidence="1" id="KW-0175">Coiled coil</keyword>
<comment type="caution">
    <text evidence="4">The sequence shown here is derived from an EMBL/GenBank/DDBJ whole genome shotgun (WGS) entry which is preliminary data.</text>
</comment>
<feature type="domain" description="Transposase IS110-like N-terminal" evidence="2">
    <location>
        <begin position="10"/>
        <end position="152"/>
    </location>
</feature>
<reference evidence="4 5" key="1">
    <citation type="submission" date="2016-10" db="EMBL/GenBank/DDBJ databases">
        <authorList>
            <person name="Varghese N."/>
            <person name="Submissions S."/>
        </authorList>
    </citation>
    <scope>NUCLEOTIDE SEQUENCE [LARGE SCALE GENOMIC DNA]</scope>
    <source>
        <strain evidence="4 5">CGMCC 1.10941</strain>
    </source>
</reference>
<feature type="domain" description="Transposase IS116/IS110/IS902 C-terminal" evidence="3">
    <location>
        <begin position="199"/>
        <end position="283"/>
    </location>
</feature>
<name>A0ABY0R0P0_9FLAO</name>
<dbReference type="InterPro" id="IPR003346">
    <property type="entry name" value="Transposase_20"/>
</dbReference>
<dbReference type="InterPro" id="IPR002525">
    <property type="entry name" value="Transp_IS110-like_N"/>
</dbReference>
<dbReference type="PANTHER" id="PTHR33055:SF3">
    <property type="entry name" value="PUTATIVE TRANSPOSASE FOR IS117-RELATED"/>
    <property type="match status" value="1"/>
</dbReference>
<dbReference type="RefSeq" id="WP_228400651.1">
    <property type="nucleotide sequence ID" value="NZ_FNHD01000017.1"/>
</dbReference>
<organism evidence="4 5">
    <name type="scientific">Chryseobacterium taihuense</name>
    <dbReference type="NCBI Taxonomy" id="1141221"/>
    <lineage>
        <taxon>Bacteria</taxon>
        <taxon>Pseudomonadati</taxon>
        <taxon>Bacteroidota</taxon>
        <taxon>Flavobacteriia</taxon>
        <taxon>Flavobacteriales</taxon>
        <taxon>Weeksellaceae</taxon>
        <taxon>Chryseobacterium group</taxon>
        <taxon>Chryseobacterium</taxon>
    </lineage>
</organism>
<dbReference type="Pfam" id="PF01548">
    <property type="entry name" value="DEDD_Tnp_IS110"/>
    <property type="match status" value="1"/>
</dbReference>
<dbReference type="Pfam" id="PF02371">
    <property type="entry name" value="Transposase_20"/>
    <property type="match status" value="1"/>
</dbReference>
<sequence>MMTKLPKKVIGVDVGAKILTMSFQDSNNQDQVCNIENNQRSILSFLKKISSDDYCLVIEATGNYSSRILHLSLGKRFETSLINCMSVKHFARMKNIIAKTDAEDAKLIRLYGEMFRPENYIPKSTEIEYLDQEIKLLNDLEEEKRRYAVKLKALRFNPYLNPNTEKHYERRLKQLEKEIKEVELRLPQLQDEEFKEVKDLIQSVSGIGEKTSLQLMTATSGFKNFDSAKSLVKYFGLAPRIYQSGKKSYSPGKCRTSKTHIRSLLYVCSWTAMKHNVHCKELYLRLLAKGKPKKLALIAVCNKLLRICFGVVKNRIKYQQDYQKNFKILT</sequence>
<proteinExistence type="predicted"/>
<accession>A0ABY0R0P0</accession>
<evidence type="ECO:0000313" key="5">
    <source>
        <dbReference type="Proteomes" id="UP000199242"/>
    </source>
</evidence>
<keyword evidence="5" id="KW-1185">Reference proteome</keyword>
<dbReference type="EMBL" id="FNHD01000017">
    <property type="protein sequence ID" value="SDM22056.1"/>
    <property type="molecule type" value="Genomic_DNA"/>
</dbReference>
<dbReference type="InterPro" id="IPR047650">
    <property type="entry name" value="Transpos_IS110"/>
</dbReference>
<dbReference type="PANTHER" id="PTHR33055">
    <property type="entry name" value="TRANSPOSASE FOR INSERTION SEQUENCE ELEMENT IS1111A"/>
    <property type="match status" value="1"/>
</dbReference>
<evidence type="ECO:0000313" key="4">
    <source>
        <dbReference type="EMBL" id="SDM22056.1"/>
    </source>
</evidence>
<evidence type="ECO:0000256" key="1">
    <source>
        <dbReference type="SAM" id="Coils"/>
    </source>
</evidence>
<feature type="coiled-coil region" evidence="1">
    <location>
        <begin position="130"/>
        <end position="192"/>
    </location>
</feature>
<evidence type="ECO:0000259" key="2">
    <source>
        <dbReference type="Pfam" id="PF01548"/>
    </source>
</evidence>